<keyword evidence="2" id="KW-1185">Reference proteome</keyword>
<sequence length="85" mass="9430">MGRWHENRTDLRSLRRKAWYQTCATRSRPNTNFLIAPAVPSSIFKMRVGLKRGTVVPTVILDGGPSSHVADTLKSNVVEALGLLI</sequence>
<organism evidence="1 2">
    <name type="scientific">Neorhodopirellula pilleata</name>
    <dbReference type="NCBI Taxonomy" id="2714738"/>
    <lineage>
        <taxon>Bacteria</taxon>
        <taxon>Pseudomonadati</taxon>
        <taxon>Planctomycetota</taxon>
        <taxon>Planctomycetia</taxon>
        <taxon>Pirellulales</taxon>
        <taxon>Pirellulaceae</taxon>
        <taxon>Neorhodopirellula</taxon>
    </lineage>
</organism>
<name>A0A5C6AVE3_9BACT</name>
<evidence type="ECO:0000313" key="2">
    <source>
        <dbReference type="Proteomes" id="UP000316213"/>
    </source>
</evidence>
<dbReference type="Proteomes" id="UP000316213">
    <property type="component" value="Unassembled WGS sequence"/>
</dbReference>
<comment type="caution">
    <text evidence="1">The sequence shown here is derived from an EMBL/GenBank/DDBJ whole genome shotgun (WGS) entry which is preliminary data.</text>
</comment>
<dbReference type="EMBL" id="SJPM01000001">
    <property type="protein sequence ID" value="TWU03943.1"/>
    <property type="molecule type" value="Genomic_DNA"/>
</dbReference>
<protein>
    <submittedName>
        <fullName evidence="1">Uncharacterized protein</fullName>
    </submittedName>
</protein>
<reference evidence="1 2" key="1">
    <citation type="submission" date="2019-02" db="EMBL/GenBank/DDBJ databases">
        <title>Deep-cultivation of Planctomycetes and their phenomic and genomic characterization uncovers novel biology.</title>
        <authorList>
            <person name="Wiegand S."/>
            <person name="Jogler M."/>
            <person name="Boedeker C."/>
            <person name="Pinto D."/>
            <person name="Vollmers J."/>
            <person name="Rivas-Marin E."/>
            <person name="Kohn T."/>
            <person name="Peeters S.H."/>
            <person name="Heuer A."/>
            <person name="Rast P."/>
            <person name="Oberbeckmann S."/>
            <person name="Bunk B."/>
            <person name="Jeske O."/>
            <person name="Meyerdierks A."/>
            <person name="Storesund J.E."/>
            <person name="Kallscheuer N."/>
            <person name="Luecker S."/>
            <person name="Lage O.M."/>
            <person name="Pohl T."/>
            <person name="Merkel B.J."/>
            <person name="Hornburger P."/>
            <person name="Mueller R.-W."/>
            <person name="Bruemmer F."/>
            <person name="Labrenz M."/>
            <person name="Spormann A.M."/>
            <person name="Op Den Camp H."/>
            <person name="Overmann J."/>
            <person name="Amann R."/>
            <person name="Jetten M.S.M."/>
            <person name="Mascher T."/>
            <person name="Medema M.H."/>
            <person name="Devos D.P."/>
            <person name="Kaster A.-K."/>
            <person name="Ovreas L."/>
            <person name="Rohde M."/>
            <person name="Galperin M.Y."/>
            <person name="Jogler C."/>
        </authorList>
    </citation>
    <scope>NUCLEOTIDE SEQUENCE [LARGE SCALE GENOMIC DNA]</scope>
    <source>
        <strain evidence="1 2">Pla100</strain>
    </source>
</reference>
<dbReference type="AlphaFoldDB" id="A0A5C6AVE3"/>
<evidence type="ECO:0000313" key="1">
    <source>
        <dbReference type="EMBL" id="TWU03943.1"/>
    </source>
</evidence>
<accession>A0A5C6AVE3</accession>
<gene>
    <name evidence="1" type="ORF">Pla100_08790</name>
</gene>
<proteinExistence type="predicted"/>